<sequence>MEPTKIVENLYLGNIQNGIHHSNYGFDKIINLTRFNNQYGIPTVWINIDDSESSDLYSHLQKVTTFIHDSIENGDKVLVHCQAGISRSATVVIAYIMRSKRYSLQDAFNFVKRKRSIIFPNAGFRQQLAQFERWLNSTNSYF</sequence>
<evidence type="ECO:0000313" key="5">
    <source>
        <dbReference type="EMBL" id="QEA08225.1"/>
    </source>
</evidence>
<dbReference type="InterPro" id="IPR029021">
    <property type="entry name" value="Prot-tyrosine_phosphatase-like"/>
</dbReference>
<reference evidence="5" key="1">
    <citation type="journal article" date="2019" name="Viruses">
        <title>Detection and Characterization of Invertebrate Iridoviruses Found in Reptiles and Prey Insects in Europe over the Past Two Decades.</title>
        <authorList>
            <person name="Papp T."/>
            <person name="Marschang R.E."/>
        </authorList>
    </citation>
    <scope>NUCLEOTIDE SEQUENCE</scope>
    <source>
        <strain evidence="5">Liz-CrIV</strain>
    </source>
</reference>
<dbReference type="CDD" id="cd14498">
    <property type="entry name" value="DSP"/>
    <property type="match status" value="1"/>
</dbReference>
<dbReference type="Pfam" id="PF00782">
    <property type="entry name" value="DSPc"/>
    <property type="match status" value="1"/>
</dbReference>
<keyword evidence="2" id="KW-0904">Protein phosphatase</keyword>
<organism evidence="5">
    <name type="scientific">Iridovirus Liz-CrIV</name>
    <dbReference type="NCBI Taxonomy" id="2594309"/>
    <lineage>
        <taxon>Viruses</taxon>
        <taxon>Varidnaviria</taxon>
        <taxon>Bamfordvirae</taxon>
        <taxon>Nucleocytoviricota</taxon>
        <taxon>Megaviricetes</taxon>
        <taxon>Pimascovirales</taxon>
        <taxon>Pimascovirales incertae sedis</taxon>
        <taxon>Iridoviridae</taxon>
    </lineage>
</organism>
<dbReference type="PROSITE" id="PS50056">
    <property type="entry name" value="TYR_PHOSPHATASE_2"/>
    <property type="match status" value="1"/>
</dbReference>
<dbReference type="PROSITE" id="PS50054">
    <property type="entry name" value="TYR_PHOSPHATASE_DUAL"/>
    <property type="match status" value="1"/>
</dbReference>
<dbReference type="PROSITE" id="PS00383">
    <property type="entry name" value="TYR_PHOSPHATASE_1"/>
    <property type="match status" value="1"/>
</dbReference>
<dbReference type="GO" id="GO:0033550">
    <property type="term" value="F:MAP kinase tyrosine phosphatase activity"/>
    <property type="evidence" value="ECO:0007669"/>
    <property type="project" value="TreeGrafter"/>
</dbReference>
<dbReference type="InterPro" id="IPR000340">
    <property type="entry name" value="Dual-sp_phosphatase_cat-dom"/>
</dbReference>
<evidence type="ECO:0000256" key="2">
    <source>
        <dbReference type="ARBA" id="ARBA00022912"/>
    </source>
</evidence>
<dbReference type="PANTHER" id="PTHR10159:SF519">
    <property type="entry name" value="DUAL SPECIFICITY PROTEIN PHOSPHATASE MPK3"/>
    <property type="match status" value="1"/>
</dbReference>
<evidence type="ECO:0000256" key="1">
    <source>
        <dbReference type="ARBA" id="ARBA00022801"/>
    </source>
</evidence>
<evidence type="ECO:0000259" key="3">
    <source>
        <dbReference type="PROSITE" id="PS50054"/>
    </source>
</evidence>
<dbReference type="InterPro" id="IPR000387">
    <property type="entry name" value="Tyr_Pase_dom"/>
</dbReference>
<dbReference type="EMBL" id="MN081869">
    <property type="protein sequence ID" value="QEA08225.1"/>
    <property type="molecule type" value="Genomic_DNA"/>
</dbReference>
<dbReference type="InterPro" id="IPR020422">
    <property type="entry name" value="TYR_PHOSPHATASE_DUAL_dom"/>
</dbReference>
<proteinExistence type="predicted"/>
<dbReference type="Gene3D" id="3.90.190.10">
    <property type="entry name" value="Protein tyrosine phosphatase superfamily"/>
    <property type="match status" value="1"/>
</dbReference>
<dbReference type="PANTHER" id="PTHR10159">
    <property type="entry name" value="DUAL SPECIFICITY PROTEIN PHOSPHATASE"/>
    <property type="match status" value="1"/>
</dbReference>
<keyword evidence="1" id="KW-0378">Hydrolase</keyword>
<dbReference type="GO" id="GO:0008330">
    <property type="term" value="F:protein tyrosine/threonine phosphatase activity"/>
    <property type="evidence" value="ECO:0007669"/>
    <property type="project" value="TreeGrafter"/>
</dbReference>
<accession>A0A5B8RLN9</accession>
<dbReference type="SMART" id="SM00195">
    <property type="entry name" value="DSPc"/>
    <property type="match status" value="1"/>
</dbReference>
<dbReference type="SUPFAM" id="SSF52799">
    <property type="entry name" value="(Phosphotyrosine protein) phosphatases II"/>
    <property type="match status" value="1"/>
</dbReference>
<evidence type="ECO:0000259" key="4">
    <source>
        <dbReference type="PROSITE" id="PS50056"/>
    </source>
</evidence>
<feature type="domain" description="Tyrosine-protein phosphatase" evidence="3">
    <location>
        <begin position="2"/>
        <end position="137"/>
    </location>
</feature>
<name>A0A5B8RLN9_9VIRU</name>
<dbReference type="GO" id="GO:0017017">
    <property type="term" value="F:MAP kinase tyrosine/serine/threonine phosphatase activity"/>
    <property type="evidence" value="ECO:0007669"/>
    <property type="project" value="TreeGrafter"/>
</dbReference>
<dbReference type="InterPro" id="IPR016130">
    <property type="entry name" value="Tyr_Pase_AS"/>
</dbReference>
<protein>
    <submittedName>
        <fullName evidence="5">Dual specific protein</fullName>
    </submittedName>
</protein>
<feature type="domain" description="Tyrosine specific protein phosphatases" evidence="4">
    <location>
        <begin position="57"/>
        <end position="115"/>
    </location>
</feature>